<feature type="compositionally biased region" description="Basic and acidic residues" evidence="1">
    <location>
        <begin position="180"/>
        <end position="199"/>
    </location>
</feature>
<organism evidence="2 3">
    <name type="scientific">Euroglyphus maynei</name>
    <name type="common">Mayne's house dust mite</name>
    <dbReference type="NCBI Taxonomy" id="6958"/>
    <lineage>
        <taxon>Eukaryota</taxon>
        <taxon>Metazoa</taxon>
        <taxon>Ecdysozoa</taxon>
        <taxon>Arthropoda</taxon>
        <taxon>Chelicerata</taxon>
        <taxon>Arachnida</taxon>
        <taxon>Acari</taxon>
        <taxon>Acariformes</taxon>
        <taxon>Sarcoptiformes</taxon>
        <taxon>Astigmata</taxon>
        <taxon>Psoroptidia</taxon>
        <taxon>Analgoidea</taxon>
        <taxon>Pyroglyphidae</taxon>
        <taxon>Pyroglyphinae</taxon>
        <taxon>Euroglyphus</taxon>
    </lineage>
</organism>
<dbReference type="EMBL" id="MUJZ01001962">
    <property type="protein sequence ID" value="OTF83827.1"/>
    <property type="molecule type" value="Genomic_DNA"/>
</dbReference>
<evidence type="ECO:0000313" key="3">
    <source>
        <dbReference type="Proteomes" id="UP000194236"/>
    </source>
</evidence>
<feature type="compositionally biased region" description="Low complexity" evidence="1">
    <location>
        <begin position="163"/>
        <end position="172"/>
    </location>
</feature>
<gene>
    <name evidence="2" type="ORF">BLA29_007923</name>
</gene>
<reference evidence="2 3" key="1">
    <citation type="submission" date="2017-03" db="EMBL/GenBank/DDBJ databases">
        <title>Genome Survey of Euroglyphus maynei.</title>
        <authorList>
            <person name="Arlian L.G."/>
            <person name="Morgan M.S."/>
            <person name="Rider S.D."/>
        </authorList>
    </citation>
    <scope>NUCLEOTIDE SEQUENCE [LARGE SCALE GENOMIC DNA]</scope>
    <source>
        <strain evidence="2">Arlian Lab</strain>
        <tissue evidence="2">Whole body</tissue>
    </source>
</reference>
<dbReference type="Proteomes" id="UP000194236">
    <property type="component" value="Unassembled WGS sequence"/>
</dbReference>
<proteinExistence type="predicted"/>
<feature type="compositionally biased region" description="Basic and acidic residues" evidence="1">
    <location>
        <begin position="102"/>
        <end position="126"/>
    </location>
</feature>
<dbReference type="OrthoDB" id="447103at2759"/>
<feature type="compositionally biased region" description="Polar residues" evidence="1">
    <location>
        <begin position="92"/>
        <end position="101"/>
    </location>
</feature>
<comment type="caution">
    <text evidence="2">The sequence shown here is derived from an EMBL/GenBank/DDBJ whole genome shotgun (WGS) entry which is preliminary data.</text>
</comment>
<feature type="region of interest" description="Disordered" evidence="1">
    <location>
        <begin position="79"/>
        <end position="140"/>
    </location>
</feature>
<evidence type="ECO:0000256" key="1">
    <source>
        <dbReference type="SAM" id="MobiDB-lite"/>
    </source>
</evidence>
<feature type="region of interest" description="Disordered" evidence="1">
    <location>
        <begin position="156"/>
        <end position="233"/>
    </location>
</feature>
<sequence>MPALCLILMDPEKQVRDQAFMTLKNFIQKIEKFSENPALIEHMESEINKSGSNVSSKFTTGLSWAVNSLAAKLTRTKIESGDGHHNEDEQKQSQSSSATVNQDKHQNSDNEQVLKKDDQMKIKSIDDPIGNSDGWEEDGWENDDLIEDWEKNVVPPVAPKIHNNNGWDNDMNWGDDLEEKNDHKIPMTKKVDDEAETLKPRIRPTKGGSTTSKGPKKGPMKLGAQKLKKNFDD</sequence>
<evidence type="ECO:0000313" key="2">
    <source>
        <dbReference type="EMBL" id="OTF83827.1"/>
    </source>
</evidence>
<name>A0A1Y3BUT7_EURMA</name>
<protein>
    <submittedName>
        <fullName evidence="2">Uncharacterized protein</fullName>
    </submittedName>
</protein>
<feature type="compositionally biased region" description="Basic and acidic residues" evidence="1">
    <location>
        <begin position="79"/>
        <end position="91"/>
    </location>
</feature>
<keyword evidence="3" id="KW-1185">Reference proteome</keyword>
<accession>A0A1Y3BUT7</accession>
<dbReference type="AlphaFoldDB" id="A0A1Y3BUT7"/>